<dbReference type="InterPro" id="IPR047109">
    <property type="entry name" value="CAD-like"/>
</dbReference>
<evidence type="ECO:0000256" key="4">
    <source>
        <dbReference type="ARBA" id="ARBA00023002"/>
    </source>
</evidence>
<reference evidence="7 8" key="1">
    <citation type="journal article" date="2024" name="bioRxiv">
        <title>Comparative genomics of Cryptococcus and Kwoniella reveals pathogenesis evolution and contrasting karyotype dynamics via intercentromeric recombination or chromosome fusion.</title>
        <authorList>
            <person name="Coelho M.A."/>
            <person name="David-Palma M."/>
            <person name="Shea T."/>
            <person name="Bowers K."/>
            <person name="McGinley-Smith S."/>
            <person name="Mohammad A.W."/>
            <person name="Gnirke A."/>
            <person name="Yurkov A.M."/>
            <person name="Nowrousian M."/>
            <person name="Sun S."/>
            <person name="Cuomo C.A."/>
            <person name="Heitman J."/>
        </authorList>
    </citation>
    <scope>NUCLEOTIDE SEQUENCE [LARGE SCALE GENOMIC DNA]</scope>
    <source>
        <strain evidence="7 8">CBS 13917</strain>
    </source>
</reference>
<comment type="similarity">
    <text evidence="5">Belongs to the zinc-containing alcohol dehydrogenase family.</text>
</comment>
<evidence type="ECO:0000256" key="3">
    <source>
        <dbReference type="ARBA" id="ARBA00022833"/>
    </source>
</evidence>
<dbReference type="GeneID" id="92182470"/>
<name>A0AAW0YVV3_9TREE</name>
<evidence type="ECO:0000313" key="7">
    <source>
        <dbReference type="EMBL" id="KAK8847355.1"/>
    </source>
</evidence>
<organism evidence="7 8">
    <name type="scientific">Kwoniella newhampshirensis</name>
    <dbReference type="NCBI Taxonomy" id="1651941"/>
    <lineage>
        <taxon>Eukaryota</taxon>
        <taxon>Fungi</taxon>
        <taxon>Dikarya</taxon>
        <taxon>Basidiomycota</taxon>
        <taxon>Agaricomycotina</taxon>
        <taxon>Tremellomycetes</taxon>
        <taxon>Tremellales</taxon>
        <taxon>Cryptococcaceae</taxon>
        <taxon>Kwoniella</taxon>
    </lineage>
</organism>
<comment type="cofactor">
    <cofactor evidence="1 5">
        <name>Zn(2+)</name>
        <dbReference type="ChEBI" id="CHEBI:29105"/>
    </cofactor>
</comment>
<dbReference type="Proteomes" id="UP001388673">
    <property type="component" value="Unassembled WGS sequence"/>
</dbReference>
<dbReference type="SUPFAM" id="SSF50129">
    <property type="entry name" value="GroES-like"/>
    <property type="match status" value="1"/>
</dbReference>
<dbReference type="AlphaFoldDB" id="A0AAW0YVV3"/>
<dbReference type="Gene3D" id="3.40.50.720">
    <property type="entry name" value="NAD(P)-binding Rossmann-like Domain"/>
    <property type="match status" value="1"/>
</dbReference>
<keyword evidence="4" id="KW-0560">Oxidoreductase</keyword>
<dbReference type="InterPro" id="IPR002328">
    <property type="entry name" value="ADH_Zn_CS"/>
</dbReference>
<keyword evidence="8" id="KW-1185">Reference proteome</keyword>
<keyword evidence="2 5" id="KW-0479">Metal-binding</keyword>
<dbReference type="Gene3D" id="3.90.180.10">
    <property type="entry name" value="Medium-chain alcohol dehydrogenases, catalytic domain"/>
    <property type="match status" value="1"/>
</dbReference>
<evidence type="ECO:0000313" key="8">
    <source>
        <dbReference type="Proteomes" id="UP001388673"/>
    </source>
</evidence>
<dbReference type="FunFam" id="3.40.50.720:FF:000022">
    <property type="entry name" value="Cinnamyl alcohol dehydrogenase"/>
    <property type="match status" value="1"/>
</dbReference>
<comment type="caution">
    <text evidence="7">The sequence shown here is derived from an EMBL/GenBank/DDBJ whole genome shotgun (WGS) entry which is preliminary data.</text>
</comment>
<dbReference type="InterPro" id="IPR013154">
    <property type="entry name" value="ADH-like_N"/>
</dbReference>
<dbReference type="SUPFAM" id="SSF51735">
    <property type="entry name" value="NAD(P)-binding Rossmann-fold domains"/>
    <property type="match status" value="1"/>
</dbReference>
<dbReference type="RefSeq" id="XP_066800873.1">
    <property type="nucleotide sequence ID" value="XM_066948305.1"/>
</dbReference>
<evidence type="ECO:0000259" key="6">
    <source>
        <dbReference type="SMART" id="SM00829"/>
    </source>
</evidence>
<protein>
    <recommendedName>
        <fullName evidence="6">Enoyl reductase (ER) domain-containing protein</fullName>
    </recommendedName>
</protein>
<keyword evidence="3 5" id="KW-0862">Zinc</keyword>
<feature type="domain" description="Enoyl reductase (ER)" evidence="6">
    <location>
        <begin position="22"/>
        <end position="361"/>
    </location>
</feature>
<sequence length="370" mass="39871">MSGAQDYKFEGWAGDSPDSIKGNLKWIEYEPKKFADDDVDIKVHYCGICASDISTLSAGWMPMDEAYPQVVGHEIVGEVVRVGPNVKNGLKVGDIAGVGAQCDSCLECKYCVDHKEQYCNKGQVGTYNGKYYRTSEGSKSWGGYANYWRGPSHFVLPIPKEIDPAEAAPFLCGGVTVFSPLKQYGAGTTAKDVGIIGIGGLGHFALIFAKALGANVTAISHSDHKKDDALKLGASDFLVTGDDVEDAVKGRERSLDLLICTSNDPSMPLNSYLSLLRPGGNFVLVGVPETGKLPDLAPFTIIMNNIHIGGSAIGSPDRIKEMLDLIAEKNLHPWISKWPLSKVNEAVPAMVAGKARYRYVLVNEENGGKL</sequence>
<proteinExistence type="inferred from homology"/>
<dbReference type="InterPro" id="IPR020843">
    <property type="entry name" value="ER"/>
</dbReference>
<dbReference type="PROSITE" id="PS00059">
    <property type="entry name" value="ADH_ZINC"/>
    <property type="match status" value="1"/>
</dbReference>
<dbReference type="InterPro" id="IPR011032">
    <property type="entry name" value="GroES-like_sf"/>
</dbReference>
<dbReference type="GO" id="GO:0016616">
    <property type="term" value="F:oxidoreductase activity, acting on the CH-OH group of donors, NAD or NADP as acceptor"/>
    <property type="evidence" value="ECO:0007669"/>
    <property type="project" value="InterPro"/>
</dbReference>
<dbReference type="CDD" id="cd05283">
    <property type="entry name" value="CAD1"/>
    <property type="match status" value="1"/>
</dbReference>
<accession>A0AAW0YVV3</accession>
<gene>
    <name evidence="7" type="ORF">IAR55_005212</name>
</gene>
<dbReference type="InterPro" id="IPR036291">
    <property type="entry name" value="NAD(P)-bd_dom_sf"/>
</dbReference>
<evidence type="ECO:0000256" key="5">
    <source>
        <dbReference type="RuleBase" id="RU361277"/>
    </source>
</evidence>
<dbReference type="GO" id="GO:0008270">
    <property type="term" value="F:zinc ion binding"/>
    <property type="evidence" value="ECO:0007669"/>
    <property type="project" value="InterPro"/>
</dbReference>
<dbReference type="KEGG" id="kne:92182470"/>
<dbReference type="Pfam" id="PF00107">
    <property type="entry name" value="ADH_zinc_N"/>
    <property type="match status" value="1"/>
</dbReference>
<evidence type="ECO:0000256" key="2">
    <source>
        <dbReference type="ARBA" id="ARBA00022723"/>
    </source>
</evidence>
<dbReference type="PANTHER" id="PTHR42683">
    <property type="entry name" value="ALDEHYDE REDUCTASE"/>
    <property type="match status" value="1"/>
</dbReference>
<dbReference type="EMBL" id="JBCAWK010000010">
    <property type="protein sequence ID" value="KAK8847355.1"/>
    <property type="molecule type" value="Genomic_DNA"/>
</dbReference>
<dbReference type="InterPro" id="IPR013149">
    <property type="entry name" value="ADH-like_C"/>
</dbReference>
<dbReference type="SMART" id="SM00829">
    <property type="entry name" value="PKS_ER"/>
    <property type="match status" value="1"/>
</dbReference>
<dbReference type="Pfam" id="PF08240">
    <property type="entry name" value="ADH_N"/>
    <property type="match status" value="1"/>
</dbReference>
<evidence type="ECO:0000256" key="1">
    <source>
        <dbReference type="ARBA" id="ARBA00001947"/>
    </source>
</evidence>